<dbReference type="EMBL" id="CP010411">
    <property type="protein sequence ID" value="ALE10291.1"/>
    <property type="molecule type" value="Genomic_DNA"/>
</dbReference>
<gene>
    <name evidence="1" type="ORF">RY67_2305</name>
</gene>
<accession>A0A0M3T6P1</accession>
<evidence type="ECO:0000313" key="1">
    <source>
        <dbReference type="EMBL" id="ALE10291.1"/>
    </source>
</evidence>
<reference evidence="1 2" key="1">
    <citation type="submission" date="2014-12" db="EMBL/GenBank/DDBJ databases">
        <title>Complete genome sequence of Bifidobacterium longum subsp. infantis BT1.</title>
        <authorList>
            <person name="Kim J.F."/>
            <person name="Kwak M.-J."/>
        </authorList>
    </citation>
    <scope>NUCLEOTIDE SEQUENCE [LARGE SCALE GENOMIC DNA]</scope>
    <source>
        <strain evidence="1 2">BT1</strain>
    </source>
</reference>
<name>A0A0M3T6P1_BIFLI</name>
<proteinExistence type="predicted"/>
<protein>
    <submittedName>
        <fullName evidence="1">Uncharacterized protein</fullName>
    </submittedName>
</protein>
<dbReference type="AlphaFoldDB" id="A0A0M3T6P1"/>
<sequence length="40" mass="4943">MEYQMTSLLKFTWLALYLDLMTQKKFICFLTILKRQLQIQ</sequence>
<evidence type="ECO:0000313" key="2">
    <source>
        <dbReference type="Proteomes" id="UP000067206"/>
    </source>
</evidence>
<dbReference type="Proteomes" id="UP000067206">
    <property type="component" value="Chromosome"/>
</dbReference>
<organism evidence="1 2">
    <name type="scientific">Bifidobacterium longum subsp. infantis</name>
    <dbReference type="NCBI Taxonomy" id="1682"/>
    <lineage>
        <taxon>Bacteria</taxon>
        <taxon>Bacillati</taxon>
        <taxon>Actinomycetota</taxon>
        <taxon>Actinomycetes</taxon>
        <taxon>Bifidobacteriales</taxon>
        <taxon>Bifidobacteriaceae</taxon>
        <taxon>Bifidobacterium</taxon>
    </lineage>
</organism>